<protein>
    <submittedName>
        <fullName evidence="7">Teichoic acid transport system ATP-binding protein</fullName>
    </submittedName>
</protein>
<dbReference type="EMBL" id="VFOR01000002">
    <property type="protein sequence ID" value="TQL58382.1"/>
    <property type="molecule type" value="Genomic_DNA"/>
</dbReference>
<comment type="caution">
    <text evidence="7">The sequence shown here is derived from an EMBL/GenBank/DDBJ whole genome shotgun (WGS) entry which is preliminary data.</text>
</comment>
<name>A0A542ZDG2_9ACTN</name>
<dbReference type="Pfam" id="PF00005">
    <property type="entry name" value="ABC_tran"/>
    <property type="match status" value="1"/>
</dbReference>
<organism evidence="7 8">
    <name type="scientific">Propioniferax innocua</name>
    <dbReference type="NCBI Taxonomy" id="1753"/>
    <lineage>
        <taxon>Bacteria</taxon>
        <taxon>Bacillati</taxon>
        <taxon>Actinomycetota</taxon>
        <taxon>Actinomycetes</taxon>
        <taxon>Propionibacteriales</taxon>
        <taxon>Propionibacteriaceae</taxon>
        <taxon>Propioniferax</taxon>
    </lineage>
</organism>
<dbReference type="InterPro" id="IPR017871">
    <property type="entry name" value="ABC_transporter-like_CS"/>
</dbReference>
<feature type="compositionally biased region" description="Polar residues" evidence="5">
    <location>
        <begin position="1"/>
        <end position="15"/>
    </location>
</feature>
<keyword evidence="4 7" id="KW-0067">ATP-binding</keyword>
<dbReference type="InterPro" id="IPR003593">
    <property type="entry name" value="AAA+_ATPase"/>
</dbReference>
<evidence type="ECO:0000313" key="8">
    <source>
        <dbReference type="Proteomes" id="UP000316196"/>
    </source>
</evidence>
<reference evidence="7 8" key="1">
    <citation type="submission" date="2019-06" db="EMBL/GenBank/DDBJ databases">
        <title>Sequencing the genomes of 1000 actinobacteria strains.</title>
        <authorList>
            <person name="Klenk H.-P."/>
        </authorList>
    </citation>
    <scope>NUCLEOTIDE SEQUENCE [LARGE SCALE GENOMIC DNA]</scope>
    <source>
        <strain evidence="7 8">DSM 8251</strain>
    </source>
</reference>
<evidence type="ECO:0000256" key="3">
    <source>
        <dbReference type="ARBA" id="ARBA00022741"/>
    </source>
</evidence>
<dbReference type="AlphaFoldDB" id="A0A542ZDG2"/>
<dbReference type="RefSeq" id="WP_142094177.1">
    <property type="nucleotide sequence ID" value="NZ_BAAAMD010000002.1"/>
</dbReference>
<dbReference type="PANTHER" id="PTHR46743:SF2">
    <property type="entry name" value="TEICHOIC ACIDS EXPORT ATP-BINDING PROTEIN TAGH"/>
    <property type="match status" value="1"/>
</dbReference>
<feature type="domain" description="ABC transporter" evidence="6">
    <location>
        <begin position="70"/>
        <end position="291"/>
    </location>
</feature>
<keyword evidence="2" id="KW-0813">Transport</keyword>
<dbReference type="PANTHER" id="PTHR46743">
    <property type="entry name" value="TEICHOIC ACIDS EXPORT ATP-BINDING PROTEIN TAGH"/>
    <property type="match status" value="1"/>
</dbReference>
<dbReference type="PROSITE" id="PS50893">
    <property type="entry name" value="ABC_TRANSPORTER_2"/>
    <property type="match status" value="1"/>
</dbReference>
<keyword evidence="8" id="KW-1185">Reference proteome</keyword>
<dbReference type="GO" id="GO:0005524">
    <property type="term" value="F:ATP binding"/>
    <property type="evidence" value="ECO:0007669"/>
    <property type="project" value="UniProtKB-KW"/>
</dbReference>
<dbReference type="SUPFAM" id="SSF52540">
    <property type="entry name" value="P-loop containing nucleoside triphosphate hydrolases"/>
    <property type="match status" value="1"/>
</dbReference>
<gene>
    <name evidence="7" type="ORF">FB460_2243</name>
</gene>
<dbReference type="GO" id="GO:0016020">
    <property type="term" value="C:membrane"/>
    <property type="evidence" value="ECO:0007669"/>
    <property type="project" value="InterPro"/>
</dbReference>
<dbReference type="GO" id="GO:0016887">
    <property type="term" value="F:ATP hydrolysis activity"/>
    <property type="evidence" value="ECO:0007669"/>
    <property type="project" value="InterPro"/>
</dbReference>
<dbReference type="Proteomes" id="UP000316196">
    <property type="component" value="Unassembled WGS sequence"/>
</dbReference>
<feature type="compositionally biased region" description="Basic and acidic residues" evidence="5">
    <location>
        <begin position="16"/>
        <end position="26"/>
    </location>
</feature>
<evidence type="ECO:0000313" key="7">
    <source>
        <dbReference type="EMBL" id="TQL58382.1"/>
    </source>
</evidence>
<dbReference type="InterPro" id="IPR027417">
    <property type="entry name" value="P-loop_NTPase"/>
</dbReference>
<dbReference type="InterPro" id="IPR003439">
    <property type="entry name" value="ABC_transporter-like_ATP-bd"/>
</dbReference>
<keyword evidence="3" id="KW-0547">Nucleotide-binding</keyword>
<dbReference type="SMART" id="SM00382">
    <property type="entry name" value="AAA"/>
    <property type="match status" value="1"/>
</dbReference>
<evidence type="ECO:0000256" key="4">
    <source>
        <dbReference type="ARBA" id="ARBA00022840"/>
    </source>
</evidence>
<dbReference type="InterPro" id="IPR050683">
    <property type="entry name" value="Bact_Polysacc_Export_ATP-bd"/>
</dbReference>
<evidence type="ECO:0000256" key="1">
    <source>
        <dbReference type="ARBA" id="ARBA00005417"/>
    </source>
</evidence>
<accession>A0A542ZDG2</accession>
<dbReference type="GO" id="GO:0140359">
    <property type="term" value="F:ABC-type transporter activity"/>
    <property type="evidence" value="ECO:0007669"/>
    <property type="project" value="InterPro"/>
</dbReference>
<sequence length="297" mass="32732">MSSLSASSEPQPTEHQSTEHQPTERRPARRRRDGFVPEPDRTDLAVRVTNLSVTYKTTFEKRPTLKQAVIRLGRGTRSVRRVEAIKNLSFEVRKGTTLGVIGANGAGKSTLLRTLAGILPPTEGHVETWGHASTMLALGVGFNNALTGRENIVLGGLASGLSKHEVQERADEIGRWAEEGSNSFIDRPMRTYSSGQAVRVGFSVGIHMQPDILMVDEALSTGDAGFRTRAAKALEELRQQSQAMFFVSHGMDSVRELCDDCIWLHQGELMMRGEPDEVISEYMQFCGLDEGSNSEEM</sequence>
<comment type="similarity">
    <text evidence="1">Belongs to the ABC transporter superfamily.</text>
</comment>
<dbReference type="OrthoDB" id="9778870at2"/>
<dbReference type="PROSITE" id="PS00211">
    <property type="entry name" value="ABC_TRANSPORTER_1"/>
    <property type="match status" value="1"/>
</dbReference>
<dbReference type="CDD" id="cd03220">
    <property type="entry name" value="ABC_KpsT_Wzt"/>
    <property type="match status" value="1"/>
</dbReference>
<evidence type="ECO:0000259" key="6">
    <source>
        <dbReference type="PROSITE" id="PS50893"/>
    </source>
</evidence>
<feature type="region of interest" description="Disordered" evidence="5">
    <location>
        <begin position="1"/>
        <end position="41"/>
    </location>
</feature>
<evidence type="ECO:0000256" key="2">
    <source>
        <dbReference type="ARBA" id="ARBA00022448"/>
    </source>
</evidence>
<evidence type="ECO:0000256" key="5">
    <source>
        <dbReference type="SAM" id="MobiDB-lite"/>
    </source>
</evidence>
<proteinExistence type="inferred from homology"/>
<dbReference type="InterPro" id="IPR015860">
    <property type="entry name" value="ABC_transpr_TagH-like"/>
</dbReference>
<dbReference type="Gene3D" id="3.40.50.300">
    <property type="entry name" value="P-loop containing nucleotide triphosphate hydrolases"/>
    <property type="match status" value="1"/>
</dbReference>